<dbReference type="Proteomes" id="UP000315471">
    <property type="component" value="Unassembled WGS sequence"/>
</dbReference>
<evidence type="ECO:0000256" key="3">
    <source>
        <dbReference type="ARBA" id="ARBA00022692"/>
    </source>
</evidence>
<keyword evidence="8" id="KW-1185">Reference proteome</keyword>
<dbReference type="OrthoDB" id="256291at2"/>
<keyword evidence="2" id="KW-1003">Cell membrane</keyword>
<dbReference type="Pfam" id="PF03706">
    <property type="entry name" value="LPG_synthase_TM"/>
    <property type="match status" value="1"/>
</dbReference>
<evidence type="ECO:0000256" key="4">
    <source>
        <dbReference type="ARBA" id="ARBA00022989"/>
    </source>
</evidence>
<feature type="transmembrane region" description="Helical" evidence="6">
    <location>
        <begin position="316"/>
        <end position="334"/>
    </location>
</feature>
<dbReference type="RefSeq" id="WP_146601356.1">
    <property type="nucleotide sequence ID" value="NZ_SJPY01000006.1"/>
</dbReference>
<dbReference type="AlphaFoldDB" id="A0A5C6DQS8"/>
<keyword evidence="3 6" id="KW-0812">Transmembrane</keyword>
<proteinExistence type="predicted"/>
<feature type="transmembrane region" description="Helical" evidence="6">
    <location>
        <begin position="201"/>
        <end position="221"/>
    </location>
</feature>
<feature type="transmembrane region" description="Helical" evidence="6">
    <location>
        <begin position="97"/>
        <end position="123"/>
    </location>
</feature>
<evidence type="ECO:0000256" key="6">
    <source>
        <dbReference type="SAM" id="Phobius"/>
    </source>
</evidence>
<evidence type="ECO:0000313" key="8">
    <source>
        <dbReference type="Proteomes" id="UP000315471"/>
    </source>
</evidence>
<evidence type="ECO:0000256" key="5">
    <source>
        <dbReference type="ARBA" id="ARBA00023136"/>
    </source>
</evidence>
<feature type="transmembrane region" description="Helical" evidence="6">
    <location>
        <begin position="25"/>
        <end position="46"/>
    </location>
</feature>
<evidence type="ECO:0000313" key="7">
    <source>
        <dbReference type="EMBL" id="TWU39108.1"/>
    </source>
</evidence>
<accession>A0A5C6DQS8</accession>
<feature type="transmembrane region" description="Helical" evidence="6">
    <location>
        <begin position="283"/>
        <end position="304"/>
    </location>
</feature>
<protein>
    <submittedName>
        <fullName evidence="7">Uncharacterized protein</fullName>
    </submittedName>
</protein>
<evidence type="ECO:0000256" key="2">
    <source>
        <dbReference type="ARBA" id="ARBA00022475"/>
    </source>
</evidence>
<keyword evidence="4 6" id="KW-1133">Transmembrane helix</keyword>
<gene>
    <name evidence="7" type="ORF">Q31b_41910</name>
</gene>
<feature type="transmembrane region" description="Helical" evidence="6">
    <location>
        <begin position="242"/>
        <end position="271"/>
    </location>
</feature>
<comment type="caution">
    <text evidence="7">The sequence shown here is derived from an EMBL/GenBank/DDBJ whole genome shotgun (WGS) entry which is preliminary data.</text>
</comment>
<evidence type="ECO:0000256" key="1">
    <source>
        <dbReference type="ARBA" id="ARBA00004651"/>
    </source>
</evidence>
<dbReference type="InterPro" id="IPR022791">
    <property type="entry name" value="L-PG_synthase/AglD"/>
</dbReference>
<reference evidence="7 8" key="1">
    <citation type="submission" date="2019-02" db="EMBL/GenBank/DDBJ databases">
        <title>Deep-cultivation of Planctomycetes and their phenomic and genomic characterization uncovers novel biology.</title>
        <authorList>
            <person name="Wiegand S."/>
            <person name="Jogler M."/>
            <person name="Boedeker C."/>
            <person name="Pinto D."/>
            <person name="Vollmers J."/>
            <person name="Rivas-Marin E."/>
            <person name="Kohn T."/>
            <person name="Peeters S.H."/>
            <person name="Heuer A."/>
            <person name="Rast P."/>
            <person name="Oberbeckmann S."/>
            <person name="Bunk B."/>
            <person name="Jeske O."/>
            <person name="Meyerdierks A."/>
            <person name="Storesund J.E."/>
            <person name="Kallscheuer N."/>
            <person name="Luecker S."/>
            <person name="Lage O.M."/>
            <person name="Pohl T."/>
            <person name="Merkel B.J."/>
            <person name="Hornburger P."/>
            <person name="Mueller R.-W."/>
            <person name="Bruemmer F."/>
            <person name="Labrenz M."/>
            <person name="Spormann A.M."/>
            <person name="Op Den Camp H."/>
            <person name="Overmann J."/>
            <person name="Amann R."/>
            <person name="Jetten M.S.M."/>
            <person name="Mascher T."/>
            <person name="Medema M.H."/>
            <person name="Devos D.P."/>
            <person name="Kaster A.-K."/>
            <person name="Ovreas L."/>
            <person name="Rohde M."/>
            <person name="Galperin M.Y."/>
            <person name="Jogler C."/>
        </authorList>
    </citation>
    <scope>NUCLEOTIDE SEQUENCE [LARGE SCALE GENOMIC DNA]</scope>
    <source>
        <strain evidence="7 8">Q31b</strain>
    </source>
</reference>
<dbReference type="EMBL" id="SJPY01000006">
    <property type="protein sequence ID" value="TWU39108.1"/>
    <property type="molecule type" value="Genomic_DNA"/>
</dbReference>
<dbReference type="GO" id="GO:0005886">
    <property type="term" value="C:plasma membrane"/>
    <property type="evidence" value="ECO:0007669"/>
    <property type="project" value="UniProtKB-SubCell"/>
</dbReference>
<feature type="transmembrane region" description="Helical" evidence="6">
    <location>
        <begin position="167"/>
        <end position="195"/>
    </location>
</feature>
<keyword evidence="5 6" id="KW-0472">Membrane</keyword>
<organism evidence="7 8">
    <name type="scientific">Novipirellula aureliae</name>
    <dbReference type="NCBI Taxonomy" id="2527966"/>
    <lineage>
        <taxon>Bacteria</taxon>
        <taxon>Pseudomonadati</taxon>
        <taxon>Planctomycetota</taxon>
        <taxon>Planctomycetia</taxon>
        <taxon>Pirellulales</taxon>
        <taxon>Pirellulaceae</taxon>
        <taxon>Novipirellula</taxon>
    </lineage>
</organism>
<sequence length="368" mass="39560">MPKTETESTQRLEQAARRKSMLRRILKRIVIIVVIVGLVLATRSAVQQWRFEASRLNEEVTQVELKIASQPDSDERVALIQKRDQMRRSLPTLGNLYWTRIAMAAALYALGLLPNAMVLGGWLSVFGHRPNRLLIIAAQTLGHIGKYVPGKAMVVVMRVGALSKASVPAVPATISVFLETFMMMAVGAAVAGVIICTLPVPPWMLAAAVIGAIVASLPTLPPLLQPITNRLIGRDTRLGSRAWAACASGWGWSILSWLCIGSSFAMLVSAIPSAAAPPDWKTAFLSVWPMSTAAISLAMVIGFVSLIPGGAGVREFVLATILGLAIGATQALLAAILARLVFIVVECLMALIASRYIQRFSFYHAPSS</sequence>
<name>A0A5C6DQS8_9BACT</name>
<comment type="subcellular location">
    <subcellularLocation>
        <location evidence="1">Cell membrane</location>
        <topology evidence="1">Multi-pass membrane protein</topology>
    </subcellularLocation>
</comment>